<dbReference type="Pfam" id="PF05930">
    <property type="entry name" value="Phage_AlpA"/>
    <property type="match status" value="1"/>
</dbReference>
<dbReference type="PANTHER" id="PTHR36154">
    <property type="entry name" value="DNA-BINDING TRANSCRIPTIONAL ACTIVATOR ALPA"/>
    <property type="match status" value="1"/>
</dbReference>
<name>A0AA41ZD52_9SPHN</name>
<dbReference type="Proteomes" id="UP001165565">
    <property type="component" value="Unassembled WGS sequence"/>
</dbReference>
<dbReference type="PANTHER" id="PTHR36154:SF1">
    <property type="entry name" value="DNA-BINDING TRANSCRIPTIONAL ACTIVATOR ALPA"/>
    <property type="match status" value="1"/>
</dbReference>
<reference evidence="1" key="1">
    <citation type="submission" date="2022-06" db="EMBL/GenBank/DDBJ databases">
        <title>Sphingomonas sp. nov. isolated from rhizosphere soil of tomato.</title>
        <authorList>
            <person name="Dong H."/>
            <person name="Gao R."/>
        </authorList>
    </citation>
    <scope>NUCLEOTIDE SEQUENCE</scope>
    <source>
        <strain evidence="1">MMSM24</strain>
    </source>
</reference>
<organism evidence="1 2">
    <name type="scientific">Sphingomonas lycopersici</name>
    <dbReference type="NCBI Taxonomy" id="2951807"/>
    <lineage>
        <taxon>Bacteria</taxon>
        <taxon>Pseudomonadati</taxon>
        <taxon>Pseudomonadota</taxon>
        <taxon>Alphaproteobacteria</taxon>
        <taxon>Sphingomonadales</taxon>
        <taxon>Sphingomonadaceae</taxon>
        <taxon>Sphingomonas</taxon>
    </lineage>
</organism>
<dbReference type="InterPro" id="IPR010260">
    <property type="entry name" value="AlpA"/>
</dbReference>
<gene>
    <name evidence="1" type="ORF">NEE01_22240</name>
</gene>
<comment type="caution">
    <text evidence="1">The sequence shown here is derived from an EMBL/GenBank/DDBJ whole genome shotgun (WGS) entry which is preliminary data.</text>
</comment>
<dbReference type="EMBL" id="JANFAV010000024">
    <property type="protein sequence ID" value="MCW6537509.1"/>
    <property type="molecule type" value="Genomic_DNA"/>
</dbReference>
<sequence>MTARRPSPERYTPDRILRINTVLDRTGLSRSTMYRKMQNGTFPKNVQISTRCAGWRESAIDAWLRNPMFYSADAGQ</sequence>
<dbReference type="RefSeq" id="WP_265271660.1">
    <property type="nucleotide sequence ID" value="NZ_JANFAV010000024.1"/>
</dbReference>
<evidence type="ECO:0000313" key="2">
    <source>
        <dbReference type="Proteomes" id="UP001165565"/>
    </source>
</evidence>
<proteinExistence type="predicted"/>
<keyword evidence="2" id="KW-1185">Reference proteome</keyword>
<dbReference type="InterPro" id="IPR052931">
    <property type="entry name" value="Prophage_regulatory_activator"/>
</dbReference>
<protein>
    <submittedName>
        <fullName evidence="1">AlpA family phage regulatory protein</fullName>
    </submittedName>
</protein>
<dbReference type="AlphaFoldDB" id="A0AA41ZD52"/>
<evidence type="ECO:0000313" key="1">
    <source>
        <dbReference type="EMBL" id="MCW6537509.1"/>
    </source>
</evidence>
<accession>A0AA41ZD52</accession>
<dbReference type="Gene3D" id="1.10.238.160">
    <property type="match status" value="1"/>
</dbReference>